<name>A0A926KTU3_9BACL</name>
<dbReference type="PROSITE" id="PS00211">
    <property type="entry name" value="ABC_TRANSPORTER_1"/>
    <property type="match status" value="1"/>
</dbReference>
<reference evidence="12" key="1">
    <citation type="submission" date="2020-09" db="EMBL/GenBank/DDBJ databases">
        <title>Draft Genome Sequence of Paenibacillus sp. WST5.</title>
        <authorList>
            <person name="Bao Z."/>
        </authorList>
    </citation>
    <scope>NUCLEOTIDE SEQUENCE</scope>
    <source>
        <strain evidence="12">WST5</strain>
    </source>
</reference>
<dbReference type="InterPro" id="IPR003439">
    <property type="entry name" value="ABC_transporter-like_ATP-bd"/>
</dbReference>
<dbReference type="FunFam" id="1.20.1560.10:FF:000011">
    <property type="entry name" value="Multidrug ABC transporter ATP-binding protein"/>
    <property type="match status" value="1"/>
</dbReference>
<organism evidence="12 13">
    <name type="scientific">Paenibacillus sedimenti</name>
    <dbReference type="NCBI Taxonomy" id="2770274"/>
    <lineage>
        <taxon>Bacteria</taxon>
        <taxon>Bacillati</taxon>
        <taxon>Bacillota</taxon>
        <taxon>Bacilli</taxon>
        <taxon>Bacillales</taxon>
        <taxon>Paenibacillaceae</taxon>
        <taxon>Paenibacillus</taxon>
    </lineage>
</organism>
<evidence type="ECO:0000256" key="6">
    <source>
        <dbReference type="ARBA" id="ARBA00022840"/>
    </source>
</evidence>
<evidence type="ECO:0000313" key="13">
    <source>
        <dbReference type="Proteomes" id="UP000650466"/>
    </source>
</evidence>
<dbReference type="CDD" id="cd18551">
    <property type="entry name" value="ABC_6TM_LmrA_like"/>
    <property type="match status" value="1"/>
</dbReference>
<dbReference type="GO" id="GO:0005886">
    <property type="term" value="C:plasma membrane"/>
    <property type="evidence" value="ECO:0007669"/>
    <property type="project" value="UniProtKB-SubCell"/>
</dbReference>
<dbReference type="SMART" id="SM00382">
    <property type="entry name" value="AAA"/>
    <property type="match status" value="1"/>
</dbReference>
<feature type="transmembrane region" description="Helical" evidence="9">
    <location>
        <begin position="278"/>
        <end position="298"/>
    </location>
</feature>
<dbReference type="SUPFAM" id="SSF52540">
    <property type="entry name" value="P-loop containing nucleoside triphosphate hydrolases"/>
    <property type="match status" value="1"/>
</dbReference>
<dbReference type="PROSITE" id="PS50929">
    <property type="entry name" value="ABC_TM1F"/>
    <property type="match status" value="1"/>
</dbReference>
<proteinExistence type="predicted"/>
<evidence type="ECO:0000313" key="12">
    <source>
        <dbReference type="EMBL" id="MBD0382118.1"/>
    </source>
</evidence>
<protein>
    <submittedName>
        <fullName evidence="12">ABC transporter ATP-binding protein</fullName>
    </submittedName>
</protein>
<keyword evidence="6 12" id="KW-0067">ATP-binding</keyword>
<comment type="subcellular location">
    <subcellularLocation>
        <location evidence="1">Cell membrane</location>
        <topology evidence="1">Multi-pass membrane protein</topology>
    </subcellularLocation>
</comment>
<dbReference type="InterPro" id="IPR017871">
    <property type="entry name" value="ABC_transporter-like_CS"/>
</dbReference>
<dbReference type="EMBL" id="JACVVD010000006">
    <property type="protein sequence ID" value="MBD0382118.1"/>
    <property type="molecule type" value="Genomic_DNA"/>
</dbReference>
<dbReference type="InterPro" id="IPR003593">
    <property type="entry name" value="AAA+_ATPase"/>
</dbReference>
<keyword evidence="8 9" id="KW-0472">Membrane</keyword>
<dbReference type="Pfam" id="PF00664">
    <property type="entry name" value="ABC_membrane"/>
    <property type="match status" value="1"/>
</dbReference>
<dbReference type="AlphaFoldDB" id="A0A926KTU3"/>
<keyword evidence="4 9" id="KW-0812">Transmembrane</keyword>
<dbReference type="GO" id="GO:0016887">
    <property type="term" value="F:ATP hydrolysis activity"/>
    <property type="evidence" value="ECO:0007669"/>
    <property type="project" value="InterPro"/>
</dbReference>
<keyword evidence="2" id="KW-0813">Transport</keyword>
<evidence type="ECO:0000256" key="4">
    <source>
        <dbReference type="ARBA" id="ARBA00022692"/>
    </source>
</evidence>
<keyword evidence="7 9" id="KW-1133">Transmembrane helix</keyword>
<dbReference type="PROSITE" id="PS50893">
    <property type="entry name" value="ABC_TRANSPORTER_2"/>
    <property type="match status" value="1"/>
</dbReference>
<feature type="domain" description="ABC transmembrane type-1" evidence="11">
    <location>
        <begin position="34"/>
        <end position="312"/>
    </location>
</feature>
<accession>A0A926KTU3</accession>
<dbReference type="Proteomes" id="UP000650466">
    <property type="component" value="Unassembled WGS sequence"/>
</dbReference>
<feature type="domain" description="ABC transporter" evidence="10">
    <location>
        <begin position="344"/>
        <end position="579"/>
    </location>
</feature>
<dbReference type="Gene3D" id="3.40.50.300">
    <property type="entry name" value="P-loop containing nucleotide triphosphate hydrolases"/>
    <property type="match status" value="1"/>
</dbReference>
<feature type="transmembrane region" description="Helical" evidence="9">
    <location>
        <begin position="171"/>
        <end position="188"/>
    </location>
</feature>
<dbReference type="GO" id="GO:0015421">
    <property type="term" value="F:ABC-type oligopeptide transporter activity"/>
    <property type="evidence" value="ECO:0007669"/>
    <property type="project" value="TreeGrafter"/>
</dbReference>
<dbReference type="InterPro" id="IPR027417">
    <property type="entry name" value="P-loop_NTPase"/>
</dbReference>
<dbReference type="RefSeq" id="WP_188175904.1">
    <property type="nucleotide sequence ID" value="NZ_JACVVD010000006.1"/>
</dbReference>
<evidence type="ECO:0000259" key="11">
    <source>
        <dbReference type="PROSITE" id="PS50929"/>
    </source>
</evidence>
<evidence type="ECO:0000256" key="8">
    <source>
        <dbReference type="ARBA" id="ARBA00023136"/>
    </source>
</evidence>
<evidence type="ECO:0000256" key="3">
    <source>
        <dbReference type="ARBA" id="ARBA00022475"/>
    </source>
</evidence>
<feature type="transmembrane region" description="Helical" evidence="9">
    <location>
        <begin position="30"/>
        <end position="52"/>
    </location>
</feature>
<dbReference type="PANTHER" id="PTHR43394">
    <property type="entry name" value="ATP-DEPENDENT PERMEASE MDL1, MITOCHONDRIAL"/>
    <property type="match status" value="1"/>
</dbReference>
<keyword evidence="13" id="KW-1185">Reference proteome</keyword>
<feature type="transmembrane region" description="Helical" evidence="9">
    <location>
        <begin position="145"/>
        <end position="165"/>
    </location>
</feature>
<comment type="caution">
    <text evidence="12">The sequence shown here is derived from an EMBL/GenBank/DDBJ whole genome shotgun (WGS) entry which is preliminary data.</text>
</comment>
<feature type="transmembrane region" description="Helical" evidence="9">
    <location>
        <begin position="72"/>
        <end position="95"/>
    </location>
</feature>
<keyword evidence="5" id="KW-0547">Nucleotide-binding</keyword>
<dbReference type="GO" id="GO:0005524">
    <property type="term" value="F:ATP binding"/>
    <property type="evidence" value="ECO:0007669"/>
    <property type="project" value="UniProtKB-KW"/>
</dbReference>
<dbReference type="Gene3D" id="1.20.1560.10">
    <property type="entry name" value="ABC transporter type 1, transmembrane domain"/>
    <property type="match status" value="1"/>
</dbReference>
<evidence type="ECO:0000256" key="9">
    <source>
        <dbReference type="SAM" id="Phobius"/>
    </source>
</evidence>
<dbReference type="InterPro" id="IPR011527">
    <property type="entry name" value="ABC1_TM_dom"/>
</dbReference>
<feature type="transmembrane region" description="Helical" evidence="9">
    <location>
        <begin position="251"/>
        <end position="272"/>
    </location>
</feature>
<dbReference type="InterPro" id="IPR039421">
    <property type="entry name" value="Type_1_exporter"/>
</dbReference>
<keyword evidence="3" id="KW-1003">Cell membrane</keyword>
<dbReference type="Pfam" id="PF00005">
    <property type="entry name" value="ABC_tran"/>
    <property type="match status" value="1"/>
</dbReference>
<dbReference type="FunFam" id="3.40.50.300:FF:000221">
    <property type="entry name" value="Multidrug ABC transporter ATP-binding protein"/>
    <property type="match status" value="1"/>
</dbReference>
<evidence type="ECO:0000256" key="5">
    <source>
        <dbReference type="ARBA" id="ARBA00022741"/>
    </source>
</evidence>
<evidence type="ECO:0000259" key="10">
    <source>
        <dbReference type="PROSITE" id="PS50893"/>
    </source>
</evidence>
<sequence length="609" mass="67070">MATTTSSEHSGKSNWRAFVRLLIQANPPKLVLSIALGLSIISTLVGLVIPLFTKNVVDSFSISSLSWAQISGMAIAFVAQAIASGISVYLLNYAGQRVVAGIRDRLWKKLLVLPVGYYDNNQTGDTISRMTNDTAIIKGLITEHMAGFITGIIAIIGSIGVLLYMDWKMTLIMFSVFPLAFVILFPLGRQMYKVSKGLQAETASFTSVLNRVLSEIRLVKAANAEPVEYNAGSSGIQKLFQFGLKEGRIQAMMAPLISFVMLMLLVVLFGYGGMRVSSGAITAGQLVAFMLYLFQIVLPITQITQFFNQVQKTMGATDTILKVLDYEEENPHAGETLQNASQSLHLEGVTFSYKEGEPVLKNVSFTMEAGKVTAIVGPSGSGKTTMFSLLERFYAPQNGSIKLGQDPIERFSLVSWRSQIGYVSQESPLIAGTIRDNICYGMQREVTQEELQRASQMAYADAFIEELPDKYDTEVGERGIKLSGGQRQRIAIARALLRNPKILMLDEATSSLDSKSEVVVQQALQNLMQGRTTLVIAHRLSTVVDADQIIFLDKGKVTGSGTHQELLETHDMYREFAAQQLQIQDQQFQTIEPQAMKQIRLASHSEVRA</sequence>
<dbReference type="SUPFAM" id="SSF90123">
    <property type="entry name" value="ABC transporter transmembrane region"/>
    <property type="match status" value="1"/>
</dbReference>
<dbReference type="PANTHER" id="PTHR43394:SF1">
    <property type="entry name" value="ATP-BINDING CASSETTE SUB-FAMILY B MEMBER 10, MITOCHONDRIAL"/>
    <property type="match status" value="1"/>
</dbReference>
<evidence type="ECO:0000256" key="1">
    <source>
        <dbReference type="ARBA" id="ARBA00004651"/>
    </source>
</evidence>
<gene>
    <name evidence="12" type="ORF">ICC18_18530</name>
</gene>
<evidence type="ECO:0000256" key="7">
    <source>
        <dbReference type="ARBA" id="ARBA00022989"/>
    </source>
</evidence>
<dbReference type="InterPro" id="IPR036640">
    <property type="entry name" value="ABC1_TM_sf"/>
</dbReference>
<evidence type="ECO:0000256" key="2">
    <source>
        <dbReference type="ARBA" id="ARBA00022448"/>
    </source>
</evidence>